<organism evidence="1 2">
    <name type="scientific">Pseudoleptotrichia goodfellowii</name>
    <dbReference type="NCBI Taxonomy" id="157692"/>
    <lineage>
        <taxon>Bacteria</taxon>
        <taxon>Fusobacteriati</taxon>
        <taxon>Fusobacteriota</taxon>
        <taxon>Fusobacteriia</taxon>
        <taxon>Fusobacteriales</taxon>
        <taxon>Leptotrichiaceae</taxon>
        <taxon>Pseudoleptotrichia</taxon>
    </lineage>
</organism>
<dbReference type="EMBL" id="AP019822">
    <property type="protein sequence ID" value="BBM36253.1"/>
    <property type="molecule type" value="Genomic_DNA"/>
</dbReference>
<dbReference type="InterPro" id="IPR006674">
    <property type="entry name" value="HD_domain"/>
</dbReference>
<dbReference type="AlphaFoldDB" id="A0A510JDX1"/>
<dbReference type="KEGG" id="lgo:JCM16774_1185"/>
<name>A0A510JDX1_9FUSO</name>
<dbReference type="OrthoDB" id="95469at2"/>
<dbReference type="SUPFAM" id="SSF109604">
    <property type="entry name" value="HD-domain/PDEase-like"/>
    <property type="match status" value="1"/>
</dbReference>
<sequence length="140" mass="16613">MINYLVKKGKEYFFPKINKELSEEAMEYLTVQERKIFQNMSKYDKFHSLEVYKKLKNTGLKDDRLYLKLALLHDCGKGKVLFITRIFHKIGIKTGLRNHAEKGSEKMKNIDKELSILIRNHHKKNCSRKMKIFQKCDDAS</sequence>
<gene>
    <name evidence="1" type="ORF">JCM16774_1185</name>
</gene>
<protein>
    <submittedName>
        <fullName evidence="1">Uncharacterized protein</fullName>
    </submittedName>
</protein>
<proteinExistence type="predicted"/>
<reference evidence="1 2" key="1">
    <citation type="submission" date="2019-07" db="EMBL/GenBank/DDBJ databases">
        <title>Complete Genome Sequence of Leptotrichia goodfellowii Strain JCM 16774.</title>
        <authorList>
            <person name="Watanabe S."/>
            <person name="Cui L."/>
        </authorList>
    </citation>
    <scope>NUCLEOTIDE SEQUENCE [LARGE SCALE GENOMIC DNA]</scope>
    <source>
        <strain evidence="1 2">JCM16774</strain>
    </source>
</reference>
<dbReference type="RefSeq" id="WP_006807291.1">
    <property type="nucleotide sequence ID" value="NZ_AP019822.1"/>
</dbReference>
<dbReference type="Proteomes" id="UP000321606">
    <property type="component" value="Chromosome"/>
</dbReference>
<dbReference type="Pfam" id="PF01966">
    <property type="entry name" value="HD"/>
    <property type="match status" value="1"/>
</dbReference>
<evidence type="ECO:0000313" key="2">
    <source>
        <dbReference type="Proteomes" id="UP000321606"/>
    </source>
</evidence>
<dbReference type="Gene3D" id="1.10.3210.10">
    <property type="entry name" value="Hypothetical protein af1432"/>
    <property type="match status" value="1"/>
</dbReference>
<accession>A0A510JDX1</accession>
<dbReference type="STRING" id="714315.GCA_000516535_01186"/>
<evidence type="ECO:0000313" key="1">
    <source>
        <dbReference type="EMBL" id="BBM36253.1"/>
    </source>
</evidence>